<evidence type="ECO:0000313" key="3">
    <source>
        <dbReference type="EMBL" id="KAF3438793.1"/>
    </source>
</evidence>
<name>A0A8K0GVG2_9ROSA</name>
<protein>
    <recommendedName>
        <fullName evidence="2">R13L1/DRL21-like LRR repeat region domain-containing protein</fullName>
    </recommendedName>
</protein>
<feature type="compositionally biased region" description="Basic and acidic residues" evidence="1">
    <location>
        <begin position="9"/>
        <end position="26"/>
    </location>
</feature>
<gene>
    <name evidence="3" type="ORF">FNV43_RR21558</name>
</gene>
<sequence length="131" mass="14885">MGRKYPSSPHREKEAEDSQKAREVLEGLHPPTNVEKFYIDGYGGTRFPNWVVEKFYIDGYGGTKFPNWVVDGSLSQLLHLGGFESVERIGDEFYSVRNPFRCLDSLCFFDMPESKEWSFVDAGDGGAFPCL</sequence>
<keyword evidence="4" id="KW-1185">Reference proteome</keyword>
<comment type="caution">
    <text evidence="3">The sequence shown here is derived from an EMBL/GenBank/DDBJ whole genome shotgun (WGS) entry which is preliminary data.</text>
</comment>
<dbReference type="AlphaFoldDB" id="A0A8K0GVG2"/>
<dbReference type="InterPro" id="IPR056789">
    <property type="entry name" value="LRR_R13L1-DRL21"/>
</dbReference>
<evidence type="ECO:0000256" key="1">
    <source>
        <dbReference type="SAM" id="MobiDB-lite"/>
    </source>
</evidence>
<dbReference type="Proteomes" id="UP000796880">
    <property type="component" value="Unassembled WGS sequence"/>
</dbReference>
<feature type="domain" description="R13L1/DRL21-like LRR repeat region" evidence="2">
    <location>
        <begin position="12"/>
        <end position="52"/>
    </location>
</feature>
<proteinExistence type="predicted"/>
<dbReference type="OrthoDB" id="37484at2759"/>
<dbReference type="Pfam" id="PF25019">
    <property type="entry name" value="LRR_R13L1-DRL21"/>
    <property type="match status" value="1"/>
</dbReference>
<reference evidence="3" key="1">
    <citation type="submission" date="2020-03" db="EMBL/GenBank/DDBJ databases">
        <title>A high-quality chromosome-level genome assembly of a woody plant with both climbing and erect habits, Rhamnella rubrinervis.</title>
        <authorList>
            <person name="Lu Z."/>
            <person name="Yang Y."/>
            <person name="Zhu X."/>
            <person name="Sun Y."/>
        </authorList>
    </citation>
    <scope>NUCLEOTIDE SEQUENCE</scope>
    <source>
        <strain evidence="3">BYM</strain>
        <tissue evidence="3">Leaf</tissue>
    </source>
</reference>
<organism evidence="3 4">
    <name type="scientific">Rhamnella rubrinervis</name>
    <dbReference type="NCBI Taxonomy" id="2594499"/>
    <lineage>
        <taxon>Eukaryota</taxon>
        <taxon>Viridiplantae</taxon>
        <taxon>Streptophyta</taxon>
        <taxon>Embryophyta</taxon>
        <taxon>Tracheophyta</taxon>
        <taxon>Spermatophyta</taxon>
        <taxon>Magnoliopsida</taxon>
        <taxon>eudicotyledons</taxon>
        <taxon>Gunneridae</taxon>
        <taxon>Pentapetalae</taxon>
        <taxon>rosids</taxon>
        <taxon>fabids</taxon>
        <taxon>Rosales</taxon>
        <taxon>Rhamnaceae</taxon>
        <taxon>rhamnoid group</taxon>
        <taxon>Rhamneae</taxon>
        <taxon>Rhamnella</taxon>
    </lineage>
</organism>
<evidence type="ECO:0000259" key="2">
    <source>
        <dbReference type="Pfam" id="PF25019"/>
    </source>
</evidence>
<accession>A0A8K0GVG2</accession>
<dbReference type="EMBL" id="VOIH02000009">
    <property type="protein sequence ID" value="KAF3438793.1"/>
    <property type="molecule type" value="Genomic_DNA"/>
</dbReference>
<feature type="region of interest" description="Disordered" evidence="1">
    <location>
        <begin position="1"/>
        <end position="26"/>
    </location>
</feature>
<evidence type="ECO:0000313" key="4">
    <source>
        <dbReference type="Proteomes" id="UP000796880"/>
    </source>
</evidence>